<dbReference type="PROSITE" id="PS00137">
    <property type="entry name" value="SUBTILASE_HIS"/>
    <property type="match status" value="1"/>
</dbReference>
<protein>
    <submittedName>
        <fullName evidence="10">S8 family serine peptidase</fullName>
    </submittedName>
</protein>
<dbReference type="PROSITE" id="PS00136">
    <property type="entry name" value="SUBTILASE_ASP"/>
    <property type="match status" value="1"/>
</dbReference>
<dbReference type="PROSITE" id="PS51892">
    <property type="entry name" value="SUBTILASE"/>
    <property type="match status" value="1"/>
</dbReference>
<evidence type="ECO:0000313" key="11">
    <source>
        <dbReference type="Proteomes" id="UP001500416"/>
    </source>
</evidence>
<evidence type="ECO:0000313" key="10">
    <source>
        <dbReference type="EMBL" id="GAA0252043.1"/>
    </source>
</evidence>
<keyword evidence="3 5" id="KW-0378">Hydrolase</keyword>
<evidence type="ECO:0000256" key="6">
    <source>
        <dbReference type="RuleBase" id="RU003355"/>
    </source>
</evidence>
<keyword evidence="8" id="KW-0732">Signal</keyword>
<evidence type="ECO:0000256" key="5">
    <source>
        <dbReference type="PROSITE-ProRule" id="PRU01240"/>
    </source>
</evidence>
<evidence type="ECO:0000259" key="9">
    <source>
        <dbReference type="Pfam" id="PF00082"/>
    </source>
</evidence>
<evidence type="ECO:0000256" key="4">
    <source>
        <dbReference type="ARBA" id="ARBA00022825"/>
    </source>
</evidence>
<reference evidence="11" key="1">
    <citation type="journal article" date="2019" name="Int. J. Syst. Evol. Microbiol.">
        <title>The Global Catalogue of Microorganisms (GCM) 10K type strain sequencing project: providing services to taxonomists for standard genome sequencing and annotation.</title>
        <authorList>
            <consortium name="The Broad Institute Genomics Platform"/>
            <consortium name="The Broad Institute Genome Sequencing Center for Infectious Disease"/>
            <person name="Wu L."/>
            <person name="Ma J."/>
        </authorList>
    </citation>
    <scope>NUCLEOTIDE SEQUENCE [LARGE SCALE GENOMIC DNA]</scope>
    <source>
        <strain evidence="11">JCM 3380</strain>
    </source>
</reference>
<dbReference type="InterPro" id="IPR022398">
    <property type="entry name" value="Peptidase_S8_His-AS"/>
</dbReference>
<feature type="chain" id="PRO_5046688271" evidence="8">
    <location>
        <begin position="24"/>
        <end position="1091"/>
    </location>
</feature>
<keyword evidence="11" id="KW-1185">Reference proteome</keyword>
<dbReference type="Pfam" id="PF00082">
    <property type="entry name" value="Peptidase_S8"/>
    <property type="match status" value="1"/>
</dbReference>
<feature type="signal peptide" evidence="8">
    <location>
        <begin position="1"/>
        <end position="23"/>
    </location>
</feature>
<sequence>MSHWGTRLTLLTAALTTAVATTATTLTPATAVTAVTTGTSGTTGTAVATPVTAEPLGPTITLITGDRVTLGTGPDGVIVKAARGREHIGFTSRTDVRGDVHVIPHDAVTGLTRNQLDPRLFNVSELLRSGYDDASRSELPLIVQHPKAAGTRTANGRALSALNAEALSIPRDPTFWATTQDAEHIWLDGRVRAHLDTSVPQINAPTAWAAGHTGAGTTVAVLDTGIDATHPDLQDAVSNAHNFTDSDTADDRVGHGTHVASTITGGSSTTSNPTTTTTTTTNPTTTYRGVAPDAKLLNAKVLDDRGYGQDSWIIAGMEWAAANGADVVNMSLGSPMPSDGTDPLSQAVNRITAEHGTLFVIAAGNTGGLIGSPGAADAALTVGSVDKSDKLAATSSRGRVDGVIKPDITAPGVDITAAKAGGGHVTLSGTSMATPHVAGAAAVLAGKHPDWRPDQLKAALMGTAEPNGGIFEQGAGRVDLGTAATTDLTADVGSLSLGTAQWPHHDDQPITRTITYTNTGEHPITLDLTADVTDPHGTPAPPAMFTFSPARLTVPAGGSAATTATTDTSVNAPDGVYSGTITATGNGHTTRTPITITREVESYNVTVKVLDHNGSPTDKYFFSFVDVNNRKAHNAHDPSGTVTTRVAKGEFYLNAFVQTETAQHKYTNAEFVEPAFTVTADTQLTLDAREAKQVEFQTDQPNARTGNAKYRFRMKTAWGELSATTHIPDYDQFTFKPSTTTARDRFTFTAEARLGEWNGTTFTGSPYLYHLRHTENGAIPPDLRWRYRDADLAKVRSEHAAATADVVGFRENFLVVPLPSTLTEYYTPDEPWDGQFIEMVDPDRFDFVSVVDQSRPRSFPRGRTTTERWNTGVFSPAFPTGSDGPLYFAARIGDHTRFVVPMFTDNNKGRSGSANAEGTTTLSRNGTTIGEYPGPGLGVFKVGPEKAHYTLRTTADRSTYARLSTKVTAEWAFTSEGTGTDTPTLLPLLAVRFTPDLDNTNAAKAGRPFAIPLHVQRNGTTDTGRVNTPTVEVSYDDGTTWHRAPVTRTHAQWQAIAFHPADAKFVSLRSKVTDPDGNAQHQTIIRAYALN</sequence>
<feature type="active site" description="Charge relay system" evidence="5">
    <location>
        <position position="255"/>
    </location>
</feature>
<dbReference type="SUPFAM" id="SSF52743">
    <property type="entry name" value="Subtilisin-like"/>
    <property type="match status" value="1"/>
</dbReference>
<feature type="domain" description="Peptidase S8/S53" evidence="9">
    <location>
        <begin position="214"/>
        <end position="476"/>
    </location>
</feature>
<organism evidence="10 11">
    <name type="scientific">Saccharothrix mutabilis subsp. mutabilis</name>
    <dbReference type="NCBI Taxonomy" id="66855"/>
    <lineage>
        <taxon>Bacteria</taxon>
        <taxon>Bacillati</taxon>
        <taxon>Actinomycetota</taxon>
        <taxon>Actinomycetes</taxon>
        <taxon>Pseudonocardiales</taxon>
        <taxon>Pseudonocardiaceae</taxon>
        <taxon>Saccharothrix</taxon>
    </lineage>
</organism>
<evidence type="ECO:0000256" key="2">
    <source>
        <dbReference type="ARBA" id="ARBA00022670"/>
    </source>
</evidence>
<comment type="similarity">
    <text evidence="1 5 6">Belongs to the peptidase S8 family.</text>
</comment>
<dbReference type="PRINTS" id="PR00723">
    <property type="entry name" value="SUBTILISIN"/>
</dbReference>
<feature type="region of interest" description="Disordered" evidence="7">
    <location>
        <begin position="245"/>
        <end position="285"/>
    </location>
</feature>
<accession>A0ABP3E7H1</accession>
<dbReference type="InterPro" id="IPR015500">
    <property type="entry name" value="Peptidase_S8_subtilisin-rel"/>
</dbReference>
<evidence type="ECO:0000256" key="1">
    <source>
        <dbReference type="ARBA" id="ARBA00011073"/>
    </source>
</evidence>
<proteinExistence type="inferred from homology"/>
<dbReference type="InterPro" id="IPR023827">
    <property type="entry name" value="Peptidase_S8_Asp-AS"/>
</dbReference>
<keyword evidence="2 5" id="KW-0645">Protease</keyword>
<dbReference type="PROSITE" id="PS00138">
    <property type="entry name" value="SUBTILASE_SER"/>
    <property type="match status" value="1"/>
</dbReference>
<feature type="compositionally biased region" description="Low complexity" evidence="7">
    <location>
        <begin position="261"/>
        <end position="285"/>
    </location>
</feature>
<dbReference type="InterPro" id="IPR000209">
    <property type="entry name" value="Peptidase_S8/S53_dom"/>
</dbReference>
<dbReference type="InterPro" id="IPR050131">
    <property type="entry name" value="Peptidase_S8_subtilisin-like"/>
</dbReference>
<keyword evidence="4 5" id="KW-0720">Serine protease</keyword>
<evidence type="ECO:0000256" key="8">
    <source>
        <dbReference type="SAM" id="SignalP"/>
    </source>
</evidence>
<gene>
    <name evidence="10" type="ORF">GCM10010492_60650</name>
</gene>
<dbReference type="InterPro" id="IPR036852">
    <property type="entry name" value="Peptidase_S8/S53_dom_sf"/>
</dbReference>
<dbReference type="PANTHER" id="PTHR43806:SF11">
    <property type="entry name" value="CEREVISIN-RELATED"/>
    <property type="match status" value="1"/>
</dbReference>
<name>A0ABP3E7H1_9PSEU</name>
<evidence type="ECO:0000256" key="3">
    <source>
        <dbReference type="ARBA" id="ARBA00022801"/>
    </source>
</evidence>
<comment type="caution">
    <text evidence="10">The sequence shown here is derived from an EMBL/GenBank/DDBJ whole genome shotgun (WGS) entry which is preliminary data.</text>
</comment>
<evidence type="ECO:0000256" key="7">
    <source>
        <dbReference type="SAM" id="MobiDB-lite"/>
    </source>
</evidence>
<feature type="region of interest" description="Disordered" evidence="7">
    <location>
        <begin position="909"/>
        <end position="930"/>
    </location>
</feature>
<feature type="active site" description="Charge relay system" evidence="5">
    <location>
        <position position="223"/>
    </location>
</feature>
<dbReference type="Proteomes" id="UP001500416">
    <property type="component" value="Unassembled WGS sequence"/>
</dbReference>
<feature type="active site" description="Charge relay system" evidence="5">
    <location>
        <position position="431"/>
    </location>
</feature>
<dbReference type="Gene3D" id="2.60.40.650">
    <property type="match status" value="1"/>
</dbReference>
<feature type="compositionally biased region" description="Polar residues" evidence="7">
    <location>
        <begin position="909"/>
        <end position="928"/>
    </location>
</feature>
<dbReference type="PANTHER" id="PTHR43806">
    <property type="entry name" value="PEPTIDASE S8"/>
    <property type="match status" value="1"/>
</dbReference>
<dbReference type="Gene3D" id="3.40.50.200">
    <property type="entry name" value="Peptidase S8/S53 domain"/>
    <property type="match status" value="1"/>
</dbReference>
<dbReference type="InterPro" id="IPR023828">
    <property type="entry name" value="Peptidase_S8_Ser-AS"/>
</dbReference>
<dbReference type="EMBL" id="BAAABU010000020">
    <property type="protein sequence ID" value="GAA0252043.1"/>
    <property type="molecule type" value="Genomic_DNA"/>
</dbReference>